<accession>A0AA39WK08</accession>
<evidence type="ECO:0000256" key="1">
    <source>
        <dbReference type="SAM" id="MobiDB-lite"/>
    </source>
</evidence>
<dbReference type="InterPro" id="IPR035979">
    <property type="entry name" value="RBD_domain_sf"/>
</dbReference>
<evidence type="ECO:0000313" key="3">
    <source>
        <dbReference type="Proteomes" id="UP001175000"/>
    </source>
</evidence>
<dbReference type="SUPFAM" id="SSF54928">
    <property type="entry name" value="RNA-binding domain, RBD"/>
    <property type="match status" value="1"/>
</dbReference>
<dbReference type="InterPro" id="IPR012677">
    <property type="entry name" value="Nucleotide-bd_a/b_plait_sf"/>
</dbReference>
<comment type="caution">
    <text evidence="2">The sequence shown here is derived from an EMBL/GenBank/DDBJ whole genome shotgun (WGS) entry which is preliminary data.</text>
</comment>
<proteinExistence type="predicted"/>
<gene>
    <name evidence="2" type="ORF">B0T14DRAFT_568306</name>
</gene>
<reference evidence="2" key="1">
    <citation type="submission" date="2023-06" db="EMBL/GenBank/DDBJ databases">
        <title>Genome-scale phylogeny and comparative genomics of the fungal order Sordariales.</title>
        <authorList>
            <consortium name="Lawrence Berkeley National Laboratory"/>
            <person name="Hensen N."/>
            <person name="Bonometti L."/>
            <person name="Westerberg I."/>
            <person name="Brannstrom I.O."/>
            <person name="Guillou S."/>
            <person name="Cros-Aarteil S."/>
            <person name="Calhoun S."/>
            <person name="Haridas S."/>
            <person name="Kuo A."/>
            <person name="Mondo S."/>
            <person name="Pangilinan J."/>
            <person name="Riley R."/>
            <person name="Labutti K."/>
            <person name="Andreopoulos B."/>
            <person name="Lipzen A."/>
            <person name="Chen C."/>
            <person name="Yanf M."/>
            <person name="Daum C."/>
            <person name="Ng V."/>
            <person name="Clum A."/>
            <person name="Steindorff A."/>
            <person name="Ohm R."/>
            <person name="Martin F."/>
            <person name="Silar P."/>
            <person name="Natvig D."/>
            <person name="Lalanne C."/>
            <person name="Gautier V."/>
            <person name="Ament-Velasquez S.L."/>
            <person name="Kruys A."/>
            <person name="Hutchinson M.I."/>
            <person name="Powell A.J."/>
            <person name="Barry K."/>
            <person name="Miller A.N."/>
            <person name="Grigoriev I.V."/>
            <person name="Debuchy R."/>
            <person name="Gladieux P."/>
            <person name="Thoren M.H."/>
            <person name="Johannesson H."/>
        </authorList>
    </citation>
    <scope>NUCLEOTIDE SEQUENCE</scope>
    <source>
        <strain evidence="2">CBS 606.72</strain>
    </source>
</reference>
<dbReference type="Gene3D" id="3.30.70.330">
    <property type="match status" value="1"/>
</dbReference>
<feature type="region of interest" description="Disordered" evidence="1">
    <location>
        <begin position="79"/>
        <end position="117"/>
    </location>
</feature>
<dbReference type="EMBL" id="JAULSU010000005">
    <property type="protein sequence ID" value="KAK0616725.1"/>
    <property type="molecule type" value="Genomic_DNA"/>
</dbReference>
<dbReference type="Proteomes" id="UP001175000">
    <property type="component" value="Unassembled WGS sequence"/>
</dbReference>
<evidence type="ECO:0000313" key="2">
    <source>
        <dbReference type="EMBL" id="KAK0616725.1"/>
    </source>
</evidence>
<dbReference type="CDD" id="cd00590">
    <property type="entry name" value="RRM_SF"/>
    <property type="match status" value="1"/>
</dbReference>
<keyword evidence="3" id="KW-1185">Reference proteome</keyword>
<organism evidence="2 3">
    <name type="scientific">Immersiella caudata</name>
    <dbReference type="NCBI Taxonomy" id="314043"/>
    <lineage>
        <taxon>Eukaryota</taxon>
        <taxon>Fungi</taxon>
        <taxon>Dikarya</taxon>
        <taxon>Ascomycota</taxon>
        <taxon>Pezizomycotina</taxon>
        <taxon>Sordariomycetes</taxon>
        <taxon>Sordariomycetidae</taxon>
        <taxon>Sordariales</taxon>
        <taxon>Lasiosphaeriaceae</taxon>
        <taxon>Immersiella</taxon>
    </lineage>
</organism>
<name>A0AA39WK08_9PEZI</name>
<dbReference type="AlphaFoldDB" id="A0AA39WK08"/>
<dbReference type="GO" id="GO:0003676">
    <property type="term" value="F:nucleic acid binding"/>
    <property type="evidence" value="ECO:0007669"/>
    <property type="project" value="InterPro"/>
</dbReference>
<evidence type="ECO:0008006" key="4">
    <source>
        <dbReference type="Google" id="ProtNLM"/>
    </source>
</evidence>
<protein>
    <recommendedName>
        <fullName evidence="4">RRM domain-containing protein</fullName>
    </recommendedName>
</protein>
<sequence length="132" mass="14886">MADIEEAVRGRLRSNGILDCTIHWSRNKEHLRSFHGQVNQHPGCCMIEVGDPETAKRARVMLKGMEFDGRPARASCISGRRNRNRNRRNGAIFDAPQDNCRASPAGNDDEIRKPEGTRTASNISICLRTAWR</sequence>